<sequence length="191" mass="22198">MSAARSTPQEPVYIRESGMELGPFDPDNMYQVEKSEYYKNKNGLKKCESIVLHQEKVFYIELKSTVPNSKKCEKRYLEFLNEIKDKIIGSVKMLAFAQLGNPAYSELGKNLQNCSNRKFLFLLLVPDFPDKYLQGLTDALSKSIKESNFLFWCGKKRCHIRVGNSDTAKKYELLSKHDKLRNESQKERKPR</sequence>
<gene>
    <name evidence="1" type="ORF">P0082_05885</name>
</gene>
<evidence type="ECO:0000313" key="2">
    <source>
        <dbReference type="Proteomes" id="UP001228690"/>
    </source>
</evidence>
<dbReference type="RefSeq" id="WP_326928602.1">
    <property type="nucleotide sequence ID" value="NZ_CP123443.1"/>
</dbReference>
<organism evidence="1 2">
    <name type="scientific">Candidatus Haliotispira prima</name>
    <dbReference type="NCBI Taxonomy" id="3034016"/>
    <lineage>
        <taxon>Bacteria</taxon>
        <taxon>Pseudomonadati</taxon>
        <taxon>Spirochaetota</taxon>
        <taxon>Spirochaetia</taxon>
        <taxon>Spirochaetales</taxon>
        <taxon>Spirochaetaceae</taxon>
        <taxon>Candidatus Haliotispira</taxon>
    </lineage>
</organism>
<keyword evidence="2" id="KW-1185">Reference proteome</keyword>
<dbReference type="Proteomes" id="UP001228690">
    <property type="component" value="Chromosome"/>
</dbReference>
<proteinExistence type="predicted"/>
<evidence type="ECO:0008006" key="3">
    <source>
        <dbReference type="Google" id="ProtNLM"/>
    </source>
</evidence>
<name>A0ABY8MKP9_9SPIO</name>
<dbReference type="EMBL" id="CP123443">
    <property type="protein sequence ID" value="WGK70391.1"/>
    <property type="molecule type" value="Genomic_DNA"/>
</dbReference>
<reference evidence="1 2" key="1">
    <citation type="submission" date="2023-04" db="EMBL/GenBank/DDBJ databases">
        <title>Spirochaete genome identified in red abalone sample constitutes a novel genus.</title>
        <authorList>
            <person name="Sharma S.P."/>
            <person name="Purcell C.M."/>
            <person name="Hyde J.R."/>
            <person name="Severin A.J."/>
        </authorList>
    </citation>
    <scope>NUCLEOTIDE SEQUENCE [LARGE SCALE GENOMIC DNA]</scope>
    <source>
        <strain evidence="1 2">SP-2023</strain>
    </source>
</reference>
<evidence type="ECO:0000313" key="1">
    <source>
        <dbReference type="EMBL" id="WGK70391.1"/>
    </source>
</evidence>
<accession>A0ABY8MKP9</accession>
<protein>
    <recommendedName>
        <fullName evidence="3">ERCC4 domain-containing protein</fullName>
    </recommendedName>
</protein>